<comment type="caution">
    <text evidence="1">The sequence shown here is derived from an EMBL/GenBank/DDBJ whole genome shotgun (WGS) entry which is preliminary data.</text>
</comment>
<accession>A0ABS8URS5</accession>
<evidence type="ECO:0000313" key="1">
    <source>
        <dbReference type="EMBL" id="MCD9560780.1"/>
    </source>
</evidence>
<evidence type="ECO:0000313" key="2">
    <source>
        <dbReference type="Proteomes" id="UP000823775"/>
    </source>
</evidence>
<dbReference type="Proteomes" id="UP000823775">
    <property type="component" value="Unassembled WGS sequence"/>
</dbReference>
<dbReference type="EMBL" id="JACEIK010002378">
    <property type="protein sequence ID" value="MCD9560780.1"/>
    <property type="molecule type" value="Genomic_DNA"/>
</dbReference>
<protein>
    <submittedName>
        <fullName evidence="1">Uncharacterized protein</fullName>
    </submittedName>
</protein>
<keyword evidence="2" id="KW-1185">Reference proteome</keyword>
<proteinExistence type="predicted"/>
<feature type="non-terminal residue" evidence="1">
    <location>
        <position position="1"/>
    </location>
</feature>
<organism evidence="1 2">
    <name type="scientific">Datura stramonium</name>
    <name type="common">Jimsonweed</name>
    <name type="synonym">Common thornapple</name>
    <dbReference type="NCBI Taxonomy" id="4076"/>
    <lineage>
        <taxon>Eukaryota</taxon>
        <taxon>Viridiplantae</taxon>
        <taxon>Streptophyta</taxon>
        <taxon>Embryophyta</taxon>
        <taxon>Tracheophyta</taxon>
        <taxon>Spermatophyta</taxon>
        <taxon>Magnoliopsida</taxon>
        <taxon>eudicotyledons</taxon>
        <taxon>Gunneridae</taxon>
        <taxon>Pentapetalae</taxon>
        <taxon>asterids</taxon>
        <taxon>lamiids</taxon>
        <taxon>Solanales</taxon>
        <taxon>Solanaceae</taxon>
        <taxon>Solanoideae</taxon>
        <taxon>Datureae</taxon>
        <taxon>Datura</taxon>
    </lineage>
</organism>
<gene>
    <name evidence="1" type="ORF">HAX54_019574</name>
</gene>
<sequence>RSGDERGLGQLVFCLIDTSLNRSRSKTLLNQRITEISTWRREEGLEESKNGGDKMGSYLQSCLVISTMAKIGQCIDIP</sequence>
<reference evidence="1 2" key="1">
    <citation type="journal article" date="2021" name="BMC Genomics">
        <title>Datura genome reveals duplications of psychoactive alkaloid biosynthetic genes and high mutation rate following tissue culture.</title>
        <authorList>
            <person name="Rajewski A."/>
            <person name="Carter-House D."/>
            <person name="Stajich J."/>
            <person name="Litt A."/>
        </authorList>
    </citation>
    <scope>NUCLEOTIDE SEQUENCE [LARGE SCALE GENOMIC DNA]</scope>
    <source>
        <strain evidence="1">AR-01</strain>
    </source>
</reference>
<name>A0ABS8URS5_DATST</name>